<name>A0A7J6UUH0_THATH</name>
<keyword evidence="2" id="KW-1185">Reference proteome</keyword>
<dbReference type="GO" id="GO:0009507">
    <property type="term" value="C:chloroplast"/>
    <property type="evidence" value="ECO:0007669"/>
    <property type="project" value="TreeGrafter"/>
</dbReference>
<comment type="caution">
    <text evidence="1">The sequence shown here is derived from an EMBL/GenBank/DDBJ whole genome shotgun (WGS) entry which is preliminary data.</text>
</comment>
<protein>
    <submittedName>
        <fullName evidence="1">Uncharacterized protein</fullName>
    </submittedName>
</protein>
<dbReference type="PANTHER" id="PTHR36725:SF1">
    <property type="entry name" value="SENESCENCE-ASSOCIATED PROTEIN AAF, CHLOROLPLASTIC"/>
    <property type="match status" value="1"/>
</dbReference>
<dbReference type="GO" id="GO:0010150">
    <property type="term" value="P:leaf senescence"/>
    <property type="evidence" value="ECO:0007669"/>
    <property type="project" value="InterPro"/>
</dbReference>
<evidence type="ECO:0000313" key="2">
    <source>
        <dbReference type="Proteomes" id="UP000554482"/>
    </source>
</evidence>
<dbReference type="PANTHER" id="PTHR36725">
    <property type="entry name" value="SENESCENCE-ASSOCIATED PROTEIN AAF, CHLOROLPLASTIC"/>
    <property type="match status" value="1"/>
</dbReference>
<evidence type="ECO:0000313" key="1">
    <source>
        <dbReference type="EMBL" id="KAF5176209.1"/>
    </source>
</evidence>
<proteinExistence type="predicted"/>
<reference evidence="1 2" key="1">
    <citation type="submission" date="2020-06" db="EMBL/GenBank/DDBJ databases">
        <title>Transcriptomic and genomic resources for Thalictrum thalictroides and T. hernandezii: Facilitating candidate gene discovery in an emerging model plant lineage.</title>
        <authorList>
            <person name="Arias T."/>
            <person name="Riano-Pachon D.M."/>
            <person name="Di Stilio V.S."/>
        </authorList>
    </citation>
    <scope>NUCLEOTIDE SEQUENCE [LARGE SCALE GENOMIC DNA]</scope>
    <source>
        <strain evidence="2">cv. WT478/WT964</strain>
        <tissue evidence="1">Leaves</tissue>
    </source>
</reference>
<feature type="non-terminal residue" evidence="1">
    <location>
        <position position="1"/>
    </location>
</feature>
<organism evidence="1 2">
    <name type="scientific">Thalictrum thalictroides</name>
    <name type="common">Rue-anemone</name>
    <name type="synonym">Anemone thalictroides</name>
    <dbReference type="NCBI Taxonomy" id="46969"/>
    <lineage>
        <taxon>Eukaryota</taxon>
        <taxon>Viridiplantae</taxon>
        <taxon>Streptophyta</taxon>
        <taxon>Embryophyta</taxon>
        <taxon>Tracheophyta</taxon>
        <taxon>Spermatophyta</taxon>
        <taxon>Magnoliopsida</taxon>
        <taxon>Ranunculales</taxon>
        <taxon>Ranunculaceae</taxon>
        <taxon>Thalictroideae</taxon>
        <taxon>Thalictrum</taxon>
    </lineage>
</organism>
<dbReference type="AlphaFoldDB" id="A0A7J6UUH0"/>
<dbReference type="Proteomes" id="UP000554482">
    <property type="component" value="Unassembled WGS sequence"/>
</dbReference>
<dbReference type="OrthoDB" id="10560692at2759"/>
<accession>A0A7J6UUH0</accession>
<dbReference type="InterPro" id="IPR044973">
    <property type="entry name" value="AAF-like"/>
</dbReference>
<gene>
    <name evidence="1" type="ORF">FRX31_034204</name>
</gene>
<dbReference type="EMBL" id="JABWDY010043066">
    <property type="protein sequence ID" value="KAF5176209.1"/>
    <property type="molecule type" value="Genomic_DNA"/>
</dbReference>
<dbReference type="GO" id="GO:0034599">
    <property type="term" value="P:cellular response to oxidative stress"/>
    <property type="evidence" value="ECO:0007669"/>
    <property type="project" value="TreeGrafter"/>
</dbReference>
<sequence length="55" mass="6343">KQREETEKIDHGVKKKAERLHQIARILQDKAQSKLISVANKHWDSGALEVCFMLS</sequence>